<evidence type="ECO:0000256" key="1">
    <source>
        <dbReference type="SAM" id="Phobius"/>
    </source>
</evidence>
<evidence type="ECO:0000259" key="2">
    <source>
        <dbReference type="Pfam" id="PF05876"/>
    </source>
</evidence>
<proteinExistence type="predicted"/>
<keyword evidence="1" id="KW-0812">Transmembrane</keyword>
<sequence>MQDIMSDSARFIVVMKGTQARITTAFMIRSIHSLIYGIYPQGVIYYFPSRDAVEDFSKTRFTPLINDNPCINRFLKSTDSVFVKKVGKSFLTLKGATATMNLKGRKKDSMAVRSTPADEAILDERDLFDQAIVDMIPDRLLNSEFKRITNLGSPTMPDFGISKEFDLSDQKNSMIKCIACGNYTCLAGDFPDSAMTWDFKVARLYPFVSFIEYLVSQQGISAGLIVGLSELLLLVLVLCAEDSIRFRLLKL</sequence>
<reference evidence="3" key="1">
    <citation type="journal article" date="2014" name="Front. Microbiol.">
        <title>High frequency of phylogenetically diverse reductive dehalogenase-homologous genes in deep subseafloor sedimentary metagenomes.</title>
        <authorList>
            <person name="Kawai M."/>
            <person name="Futagami T."/>
            <person name="Toyoda A."/>
            <person name="Takaki Y."/>
            <person name="Nishi S."/>
            <person name="Hori S."/>
            <person name="Arai W."/>
            <person name="Tsubouchi T."/>
            <person name="Morono Y."/>
            <person name="Uchiyama I."/>
            <person name="Ito T."/>
            <person name="Fujiyama A."/>
            <person name="Inagaki F."/>
            <person name="Takami H."/>
        </authorList>
    </citation>
    <scope>NUCLEOTIDE SEQUENCE</scope>
    <source>
        <strain evidence="3">Expedition CK06-06</strain>
    </source>
</reference>
<feature type="transmembrane region" description="Helical" evidence="1">
    <location>
        <begin position="219"/>
        <end position="240"/>
    </location>
</feature>
<dbReference type="AlphaFoldDB" id="X1B299"/>
<organism evidence="3">
    <name type="scientific">marine sediment metagenome</name>
    <dbReference type="NCBI Taxonomy" id="412755"/>
    <lineage>
        <taxon>unclassified sequences</taxon>
        <taxon>metagenomes</taxon>
        <taxon>ecological metagenomes</taxon>
    </lineage>
</organism>
<keyword evidence="1" id="KW-0472">Membrane</keyword>
<feature type="domain" description="Phage terminase large subunit GpA ATPase" evidence="2">
    <location>
        <begin position="4"/>
        <end position="186"/>
    </location>
</feature>
<accession>X1B299</accession>
<gene>
    <name evidence="3" type="ORF">S01H4_23116</name>
</gene>
<keyword evidence="1" id="KW-1133">Transmembrane helix</keyword>
<feature type="non-terminal residue" evidence="3">
    <location>
        <position position="251"/>
    </location>
</feature>
<evidence type="ECO:0000313" key="3">
    <source>
        <dbReference type="EMBL" id="GAG89909.1"/>
    </source>
</evidence>
<dbReference type="GO" id="GO:0016887">
    <property type="term" value="F:ATP hydrolysis activity"/>
    <property type="evidence" value="ECO:0007669"/>
    <property type="project" value="InterPro"/>
</dbReference>
<comment type="caution">
    <text evidence="3">The sequence shown here is derived from an EMBL/GenBank/DDBJ whole genome shotgun (WGS) entry which is preliminary data.</text>
</comment>
<dbReference type="EMBL" id="BART01010688">
    <property type="protein sequence ID" value="GAG89909.1"/>
    <property type="molecule type" value="Genomic_DNA"/>
</dbReference>
<dbReference type="Pfam" id="PF05876">
    <property type="entry name" value="GpA_ATPase"/>
    <property type="match status" value="1"/>
</dbReference>
<name>X1B299_9ZZZZ</name>
<protein>
    <recommendedName>
        <fullName evidence="2">Phage terminase large subunit GpA ATPase domain-containing protein</fullName>
    </recommendedName>
</protein>
<dbReference type="InterPro" id="IPR046453">
    <property type="entry name" value="GpA_ATPase"/>
</dbReference>